<feature type="compositionally biased region" description="Basic residues" evidence="1">
    <location>
        <begin position="125"/>
        <end position="135"/>
    </location>
</feature>
<feature type="region of interest" description="Disordered" evidence="1">
    <location>
        <begin position="115"/>
        <end position="135"/>
    </location>
</feature>
<evidence type="ECO:0000256" key="1">
    <source>
        <dbReference type="SAM" id="MobiDB-lite"/>
    </source>
</evidence>
<dbReference type="AlphaFoldDB" id="A0A9N8V462"/>
<name>A0A9N8V462_9GLOM</name>
<comment type="caution">
    <text evidence="2">The sequence shown here is derived from an EMBL/GenBank/DDBJ whole genome shotgun (WGS) entry which is preliminary data.</text>
</comment>
<protein>
    <submittedName>
        <fullName evidence="2">1320_t:CDS:1</fullName>
    </submittedName>
</protein>
<evidence type="ECO:0000313" key="2">
    <source>
        <dbReference type="EMBL" id="CAG8442181.1"/>
    </source>
</evidence>
<evidence type="ECO:0000313" key="3">
    <source>
        <dbReference type="Proteomes" id="UP000789706"/>
    </source>
</evidence>
<reference evidence="2" key="1">
    <citation type="submission" date="2021-06" db="EMBL/GenBank/DDBJ databases">
        <authorList>
            <person name="Kallberg Y."/>
            <person name="Tangrot J."/>
            <person name="Rosling A."/>
        </authorList>
    </citation>
    <scope>NUCLEOTIDE SEQUENCE</scope>
    <source>
        <strain evidence="2">AZ414A</strain>
    </source>
</reference>
<dbReference type="Proteomes" id="UP000789706">
    <property type="component" value="Unassembled WGS sequence"/>
</dbReference>
<keyword evidence="3" id="KW-1185">Reference proteome</keyword>
<feature type="region of interest" description="Disordered" evidence="1">
    <location>
        <begin position="1"/>
        <end position="35"/>
    </location>
</feature>
<dbReference type="OrthoDB" id="2423717at2759"/>
<organism evidence="2 3">
    <name type="scientific">Diversispora eburnea</name>
    <dbReference type="NCBI Taxonomy" id="1213867"/>
    <lineage>
        <taxon>Eukaryota</taxon>
        <taxon>Fungi</taxon>
        <taxon>Fungi incertae sedis</taxon>
        <taxon>Mucoromycota</taxon>
        <taxon>Glomeromycotina</taxon>
        <taxon>Glomeromycetes</taxon>
        <taxon>Diversisporales</taxon>
        <taxon>Diversisporaceae</taxon>
        <taxon>Diversispora</taxon>
    </lineage>
</organism>
<gene>
    <name evidence="2" type="ORF">DEBURN_LOCUS1529</name>
</gene>
<sequence>MPDRATTPENILYQRETILDSINDSSSDEETTRSTEFDTFIMRSTPPLAPFPQGNPPGQLCHRVAKKLVQEQIGWRHSVKETAKMLRQEVNKRDAPQRNFMSTLMTIRPTSRFRPLLFTDGGHTPHSRRTRPRPG</sequence>
<accession>A0A9N8V462</accession>
<dbReference type="EMBL" id="CAJVPK010000068">
    <property type="protein sequence ID" value="CAG8442181.1"/>
    <property type="molecule type" value="Genomic_DNA"/>
</dbReference>
<proteinExistence type="predicted"/>